<gene>
    <name evidence="14" type="ORF">A3G33_10260</name>
</gene>
<protein>
    <recommendedName>
        <fullName evidence="4">2-amino-4-hydroxy-6-hydroxymethyldihydropteridine pyrophosphokinase</fullName>
        <ecNumber evidence="3">2.7.6.3</ecNumber>
    </recommendedName>
    <alternativeName>
        <fullName evidence="11">6-hydroxymethyl-7,8-dihydropterin pyrophosphokinase</fullName>
    </alternativeName>
    <alternativeName>
        <fullName evidence="12">7,8-dihydro-6-hydroxymethylpterin-pyrophosphokinase</fullName>
    </alternativeName>
</protein>
<dbReference type="InterPro" id="IPR000550">
    <property type="entry name" value="Hppk"/>
</dbReference>
<comment type="pathway">
    <text evidence="1">Cofactor biosynthesis; tetrahydrofolate biosynthesis; 2-amino-4-hydroxy-6-hydroxymethyl-7,8-dihydropteridine diphosphate from 7,8-dihydroneopterin triphosphate: step 4/4.</text>
</comment>
<keyword evidence="6" id="KW-0547">Nucleotide-binding</keyword>
<dbReference type="GO" id="GO:0005524">
    <property type="term" value="F:ATP binding"/>
    <property type="evidence" value="ECO:0007669"/>
    <property type="project" value="UniProtKB-KW"/>
</dbReference>
<dbReference type="AlphaFoldDB" id="A0A1G1L229"/>
<evidence type="ECO:0000256" key="10">
    <source>
        <dbReference type="ARBA" id="ARBA00029409"/>
    </source>
</evidence>
<dbReference type="PANTHER" id="PTHR43071">
    <property type="entry name" value="2-AMINO-4-HYDROXY-6-HYDROXYMETHYLDIHYDROPTERIDINE PYROPHOSPHOKINASE"/>
    <property type="match status" value="1"/>
</dbReference>
<evidence type="ECO:0000313" key="14">
    <source>
        <dbReference type="EMBL" id="OGW99201.1"/>
    </source>
</evidence>
<evidence type="ECO:0000256" key="2">
    <source>
        <dbReference type="ARBA" id="ARBA00005810"/>
    </source>
</evidence>
<evidence type="ECO:0000256" key="11">
    <source>
        <dbReference type="ARBA" id="ARBA00029766"/>
    </source>
</evidence>
<dbReference type="GO" id="GO:0046656">
    <property type="term" value="P:folic acid biosynthetic process"/>
    <property type="evidence" value="ECO:0007669"/>
    <property type="project" value="UniProtKB-KW"/>
</dbReference>
<dbReference type="PANTHER" id="PTHR43071:SF1">
    <property type="entry name" value="2-AMINO-4-HYDROXY-6-HYDROXYMETHYLDIHYDROPTERIDINE PYROPHOSPHOKINASE"/>
    <property type="match status" value="1"/>
</dbReference>
<dbReference type="SUPFAM" id="SSF55083">
    <property type="entry name" value="6-hydroxymethyl-7,8-dihydropterin pyrophosphokinase, HPPK"/>
    <property type="match status" value="1"/>
</dbReference>
<comment type="function">
    <text evidence="10">Catalyzes the transfer of pyrophosphate from adenosine triphosphate (ATP) to 6-hydroxymethyl-7,8-dihydropterin, an enzymatic step in folate biosynthesis pathway.</text>
</comment>
<dbReference type="Gene3D" id="3.30.70.560">
    <property type="entry name" value="7,8-Dihydro-6-hydroxymethylpterin-pyrophosphokinase HPPK"/>
    <property type="match status" value="1"/>
</dbReference>
<proteinExistence type="inferred from homology"/>
<keyword evidence="5" id="KW-0808">Transferase</keyword>
<dbReference type="EMBL" id="MHFR01000013">
    <property type="protein sequence ID" value="OGW99201.1"/>
    <property type="molecule type" value="Genomic_DNA"/>
</dbReference>
<dbReference type="GO" id="GO:0003848">
    <property type="term" value="F:2-amino-4-hydroxy-6-hydroxymethyldihydropteridine diphosphokinase activity"/>
    <property type="evidence" value="ECO:0007669"/>
    <property type="project" value="UniProtKB-EC"/>
</dbReference>
<evidence type="ECO:0000256" key="3">
    <source>
        <dbReference type="ARBA" id="ARBA00013253"/>
    </source>
</evidence>
<evidence type="ECO:0000256" key="4">
    <source>
        <dbReference type="ARBA" id="ARBA00016218"/>
    </source>
</evidence>
<dbReference type="GO" id="GO:0046654">
    <property type="term" value="P:tetrahydrofolate biosynthetic process"/>
    <property type="evidence" value="ECO:0007669"/>
    <property type="project" value="UniProtKB-UniPathway"/>
</dbReference>
<evidence type="ECO:0000256" key="1">
    <source>
        <dbReference type="ARBA" id="ARBA00005051"/>
    </source>
</evidence>
<dbReference type="GO" id="GO:0016301">
    <property type="term" value="F:kinase activity"/>
    <property type="evidence" value="ECO:0007669"/>
    <property type="project" value="UniProtKB-KW"/>
</dbReference>
<dbReference type="UniPathway" id="UPA00077">
    <property type="reaction ID" value="UER00155"/>
</dbReference>
<keyword evidence="8" id="KW-0067">ATP-binding</keyword>
<evidence type="ECO:0000256" key="8">
    <source>
        <dbReference type="ARBA" id="ARBA00022840"/>
    </source>
</evidence>
<dbReference type="Pfam" id="PF01288">
    <property type="entry name" value="HPPK"/>
    <property type="match status" value="1"/>
</dbReference>
<dbReference type="EC" id="2.7.6.3" evidence="3"/>
<keyword evidence="9" id="KW-0289">Folate biosynthesis</keyword>
<comment type="caution">
    <text evidence="14">The sequence shown here is derived from an EMBL/GenBank/DDBJ whole genome shotgun (WGS) entry which is preliminary data.</text>
</comment>
<reference evidence="14 15" key="1">
    <citation type="journal article" date="2016" name="Nat. Commun.">
        <title>Thousands of microbial genomes shed light on interconnected biogeochemical processes in an aquifer system.</title>
        <authorList>
            <person name="Anantharaman K."/>
            <person name="Brown C.T."/>
            <person name="Hug L.A."/>
            <person name="Sharon I."/>
            <person name="Castelle C.J."/>
            <person name="Probst A.J."/>
            <person name="Thomas B.C."/>
            <person name="Singh A."/>
            <person name="Wilkins M.J."/>
            <person name="Karaoz U."/>
            <person name="Brodie E.L."/>
            <person name="Williams K.H."/>
            <person name="Hubbard S.S."/>
            <person name="Banfield J.F."/>
        </authorList>
    </citation>
    <scope>NUCLEOTIDE SEQUENCE [LARGE SCALE GENOMIC DNA]</scope>
</reference>
<organism evidence="14 15">
    <name type="scientific">Candidatus Danuiimicrobium aquiferis</name>
    <dbReference type="NCBI Taxonomy" id="1801832"/>
    <lineage>
        <taxon>Bacteria</taxon>
        <taxon>Pseudomonadati</taxon>
        <taxon>Candidatus Omnitrophota</taxon>
        <taxon>Candidatus Danuiimicrobium</taxon>
    </lineage>
</organism>
<feature type="domain" description="7,8-dihydro-6-hydroxymethylpterin-pyrophosphokinase" evidence="13">
    <location>
        <begin position="6"/>
        <end position="134"/>
    </location>
</feature>
<keyword evidence="7 14" id="KW-0418">Kinase</keyword>
<sequence>MKAPAYIGVGSNIGDRSDWIKRARDRIVLSRGVRFLRAASIYETEPVGVPSQGKYLNTVWEIETEFAPHELLTVLQKIEIDLGRQEKGMNAARTIDLDILLMGNRIVREPDIVIPHPRFHERWFVLKPLSELCPDMIHPVLKKNVRDLLAEVEK</sequence>
<evidence type="ECO:0000256" key="5">
    <source>
        <dbReference type="ARBA" id="ARBA00022679"/>
    </source>
</evidence>
<evidence type="ECO:0000256" key="6">
    <source>
        <dbReference type="ARBA" id="ARBA00022741"/>
    </source>
</evidence>
<evidence type="ECO:0000256" key="7">
    <source>
        <dbReference type="ARBA" id="ARBA00022777"/>
    </source>
</evidence>
<dbReference type="Proteomes" id="UP000178187">
    <property type="component" value="Unassembled WGS sequence"/>
</dbReference>
<comment type="similarity">
    <text evidence="2">Belongs to the HPPK family.</text>
</comment>
<evidence type="ECO:0000256" key="12">
    <source>
        <dbReference type="ARBA" id="ARBA00033413"/>
    </source>
</evidence>
<dbReference type="InterPro" id="IPR035907">
    <property type="entry name" value="Hppk_sf"/>
</dbReference>
<evidence type="ECO:0000256" key="9">
    <source>
        <dbReference type="ARBA" id="ARBA00022909"/>
    </source>
</evidence>
<dbReference type="NCBIfam" id="TIGR01498">
    <property type="entry name" value="folK"/>
    <property type="match status" value="1"/>
</dbReference>
<accession>A0A1G1L229</accession>
<name>A0A1G1L229_9BACT</name>
<evidence type="ECO:0000313" key="15">
    <source>
        <dbReference type="Proteomes" id="UP000178187"/>
    </source>
</evidence>
<dbReference type="CDD" id="cd00483">
    <property type="entry name" value="HPPK"/>
    <property type="match status" value="1"/>
</dbReference>
<evidence type="ECO:0000259" key="13">
    <source>
        <dbReference type="Pfam" id="PF01288"/>
    </source>
</evidence>